<evidence type="ECO:0000313" key="8">
    <source>
        <dbReference type="EMBL" id="KFI70462.1"/>
    </source>
</evidence>
<evidence type="ECO:0000259" key="7">
    <source>
        <dbReference type="PROSITE" id="PS51900"/>
    </source>
</evidence>
<dbReference type="InterPro" id="IPR010998">
    <property type="entry name" value="Integrase_recombinase_N"/>
</dbReference>
<dbReference type="InterPro" id="IPR011010">
    <property type="entry name" value="DNA_brk_join_enz"/>
</dbReference>
<dbReference type="CDD" id="cd01189">
    <property type="entry name" value="INT_ICEBs1_C_like"/>
    <property type="match status" value="1"/>
</dbReference>
<dbReference type="Pfam" id="PF14657">
    <property type="entry name" value="Arm-DNA-bind_4"/>
    <property type="match status" value="1"/>
</dbReference>
<dbReference type="GO" id="GO:0003677">
    <property type="term" value="F:DNA binding"/>
    <property type="evidence" value="ECO:0007669"/>
    <property type="project" value="UniProtKB-UniRule"/>
</dbReference>
<dbReference type="InterPro" id="IPR044068">
    <property type="entry name" value="CB"/>
</dbReference>
<dbReference type="GO" id="GO:0006310">
    <property type="term" value="P:DNA recombination"/>
    <property type="evidence" value="ECO:0007669"/>
    <property type="project" value="UniProtKB-KW"/>
</dbReference>
<feature type="domain" description="Tyr recombinase" evidence="6">
    <location>
        <begin position="230"/>
        <end position="412"/>
    </location>
</feature>
<dbReference type="PANTHER" id="PTHR30349">
    <property type="entry name" value="PHAGE INTEGRASE-RELATED"/>
    <property type="match status" value="1"/>
</dbReference>
<evidence type="ECO:0000259" key="6">
    <source>
        <dbReference type="PROSITE" id="PS51898"/>
    </source>
</evidence>
<accession>A0A087BHG2</accession>
<evidence type="ECO:0000256" key="5">
    <source>
        <dbReference type="PROSITE-ProRule" id="PRU01248"/>
    </source>
</evidence>
<dbReference type="Proteomes" id="UP000029060">
    <property type="component" value="Unassembled WGS sequence"/>
</dbReference>
<dbReference type="Pfam" id="PF14659">
    <property type="entry name" value="Phage_int_SAM_3"/>
    <property type="match status" value="1"/>
</dbReference>
<comment type="caution">
    <text evidence="8">The sequence shown here is derived from an EMBL/GenBank/DDBJ whole genome shotgun (WGS) entry which is preliminary data.</text>
</comment>
<proteinExistence type="inferred from homology"/>
<dbReference type="EMBL" id="JGZC01000006">
    <property type="protein sequence ID" value="KFI70462.1"/>
    <property type="molecule type" value="Genomic_DNA"/>
</dbReference>
<reference evidence="8 9" key="1">
    <citation type="submission" date="2014-03" db="EMBL/GenBank/DDBJ databases">
        <title>Genomics of Bifidobacteria.</title>
        <authorList>
            <person name="Ventura M."/>
            <person name="Milani C."/>
            <person name="Lugli G.A."/>
        </authorList>
    </citation>
    <scope>NUCLEOTIDE SEQUENCE [LARGE SCALE GENOMIC DNA]</scope>
    <source>
        <strain evidence="8 9">LMG 11341</strain>
    </source>
</reference>
<organism evidence="8 9">
    <name type="scientific">Bifidobacterium merycicum</name>
    <dbReference type="NCBI Taxonomy" id="78345"/>
    <lineage>
        <taxon>Bacteria</taxon>
        <taxon>Bacillati</taxon>
        <taxon>Actinomycetota</taxon>
        <taxon>Actinomycetes</taxon>
        <taxon>Bifidobacteriales</taxon>
        <taxon>Bifidobacteriaceae</taxon>
        <taxon>Bifidobacterium</taxon>
    </lineage>
</organism>
<evidence type="ECO:0000256" key="2">
    <source>
        <dbReference type="ARBA" id="ARBA00022908"/>
    </source>
</evidence>
<dbReference type="eggNOG" id="COG0582">
    <property type="taxonomic scope" value="Bacteria"/>
</dbReference>
<dbReference type="InterPro" id="IPR028259">
    <property type="entry name" value="AP2-like_int_N"/>
</dbReference>
<dbReference type="InterPro" id="IPR004107">
    <property type="entry name" value="Integrase_SAM-like_N"/>
</dbReference>
<keyword evidence="9" id="KW-1185">Reference proteome</keyword>
<dbReference type="PROSITE" id="PS51900">
    <property type="entry name" value="CB"/>
    <property type="match status" value="1"/>
</dbReference>
<dbReference type="GO" id="GO:0015074">
    <property type="term" value="P:DNA integration"/>
    <property type="evidence" value="ECO:0007669"/>
    <property type="project" value="UniProtKB-KW"/>
</dbReference>
<evidence type="ECO:0000256" key="4">
    <source>
        <dbReference type="ARBA" id="ARBA00023172"/>
    </source>
</evidence>
<evidence type="ECO:0000313" key="9">
    <source>
        <dbReference type="Proteomes" id="UP000029060"/>
    </source>
</evidence>
<keyword evidence="4" id="KW-0233">DNA recombination</keyword>
<dbReference type="PROSITE" id="PS51898">
    <property type="entry name" value="TYR_RECOMBINASE"/>
    <property type="match status" value="1"/>
</dbReference>
<dbReference type="InterPro" id="IPR050090">
    <property type="entry name" value="Tyrosine_recombinase_XerCD"/>
</dbReference>
<name>A0A087BHG2_9BIFI</name>
<feature type="domain" description="Core-binding (CB)" evidence="7">
    <location>
        <begin position="120"/>
        <end position="208"/>
    </location>
</feature>
<gene>
    <name evidence="8" type="ORF">BMERY_0962</name>
</gene>
<dbReference type="STRING" id="78345.BMERY_0962"/>
<protein>
    <submittedName>
        <fullName evidence="8">Site-specific recombinase XerD</fullName>
    </submittedName>
</protein>
<dbReference type="Pfam" id="PF00589">
    <property type="entry name" value="Phage_integrase"/>
    <property type="match status" value="1"/>
</dbReference>
<dbReference type="SUPFAM" id="SSF56349">
    <property type="entry name" value="DNA breaking-rejoining enzymes"/>
    <property type="match status" value="1"/>
</dbReference>
<dbReference type="AlphaFoldDB" id="A0A087BHG2"/>
<sequence length="421" mass="48756">MHEYRLIGAEEVASKLGVSKGTAYRIIRDLNADMEAEGKKTIPGKVDEGKFMLTYFADLPDRARAMSVRREENGTWTAQVWYRDTRNHRRHTIKRGFRSEAEACEWEASFSKADSENMSMTFSQFMDLYAEDMKPRLRETTWNTKQHMIDKKIMPFFGDMSMDEITTIDVIRWQNEIMSEKGPTGKGYSETYLRSVNNQLNAIFNHAVRFYGLPKSPCARVEKMGSKQGDEMKFWTKEEYLKFAEAIMDKPDSFTAFEVLYWCGLRLGEMLALTPSDINLERSTISVTKSYQRIHGRDAITDPKTKKSVRLVTMPKFLAEELAEYMASLEIGEHDRLFPFTKIRMHHEMDRGCKASGVKRIRIHDLRHSHVSLLIDMGFSAVAIADRVGHESANITYRYAHMFPNKQRDMANALDARRRSV</sequence>
<dbReference type="InterPro" id="IPR013762">
    <property type="entry name" value="Integrase-like_cat_sf"/>
</dbReference>
<evidence type="ECO:0000256" key="3">
    <source>
        <dbReference type="ARBA" id="ARBA00023125"/>
    </source>
</evidence>
<dbReference type="InterPro" id="IPR002104">
    <property type="entry name" value="Integrase_catalytic"/>
</dbReference>
<comment type="similarity">
    <text evidence="1">Belongs to the 'phage' integrase family.</text>
</comment>
<keyword evidence="3 5" id="KW-0238">DNA-binding</keyword>
<evidence type="ECO:0000256" key="1">
    <source>
        <dbReference type="ARBA" id="ARBA00008857"/>
    </source>
</evidence>
<dbReference type="Gene3D" id="1.10.443.10">
    <property type="entry name" value="Intergrase catalytic core"/>
    <property type="match status" value="1"/>
</dbReference>
<dbReference type="Gene3D" id="1.10.150.130">
    <property type="match status" value="1"/>
</dbReference>
<keyword evidence="2" id="KW-0229">DNA integration</keyword>
<dbReference type="PANTHER" id="PTHR30349:SF64">
    <property type="entry name" value="PROPHAGE INTEGRASE INTD-RELATED"/>
    <property type="match status" value="1"/>
</dbReference>